<dbReference type="EMBL" id="FOBO01000029">
    <property type="protein sequence ID" value="SEN77673.1"/>
    <property type="molecule type" value="Genomic_DNA"/>
</dbReference>
<name>A0A1H8J9S9_9RHOB</name>
<evidence type="ECO:0000313" key="2">
    <source>
        <dbReference type="EMBL" id="SEN77673.1"/>
    </source>
</evidence>
<dbReference type="PANTHER" id="PTHR43610:SF1">
    <property type="entry name" value="N-ACETYLTRANSFERASE DOMAIN-CONTAINING PROTEIN"/>
    <property type="match status" value="1"/>
</dbReference>
<evidence type="ECO:0000313" key="3">
    <source>
        <dbReference type="Proteomes" id="UP000182160"/>
    </source>
</evidence>
<feature type="domain" description="N-acetyltransferase" evidence="1">
    <location>
        <begin position="12"/>
        <end position="142"/>
    </location>
</feature>
<dbReference type="Pfam" id="PF13302">
    <property type="entry name" value="Acetyltransf_3"/>
    <property type="match status" value="1"/>
</dbReference>
<gene>
    <name evidence="2" type="ORF">SAMN04488077_12915</name>
</gene>
<proteinExistence type="predicted"/>
<dbReference type="SUPFAM" id="SSF55729">
    <property type="entry name" value="Acyl-CoA N-acyltransferases (Nat)"/>
    <property type="match status" value="1"/>
</dbReference>
<protein>
    <submittedName>
        <fullName evidence="2">Protein N-acetyltransferase, RimJ/RimL family</fullName>
    </submittedName>
</protein>
<sequence>MRHDITDSAAGITLRPVRLEDAADIVVLRSGPVQARFVHSISPLVEDQERWLTRYFERAGDYYFVVERSHDQRFEGTVGLYDLADGRAEWGRWVLIPGSLAAPASALLVYRIAFETLQLSEVYCRTVAENKAVLSFHDACGVRRAGVVRDAFALRDGPVDAIEHQVLAAEWPDVRAGLALQADRASRLITRDAGERAEC</sequence>
<organism evidence="2 3">
    <name type="scientific">Roseovarius tolerans</name>
    <dbReference type="NCBI Taxonomy" id="74031"/>
    <lineage>
        <taxon>Bacteria</taxon>
        <taxon>Pseudomonadati</taxon>
        <taxon>Pseudomonadota</taxon>
        <taxon>Alphaproteobacteria</taxon>
        <taxon>Rhodobacterales</taxon>
        <taxon>Roseobacteraceae</taxon>
        <taxon>Roseovarius</taxon>
    </lineage>
</organism>
<dbReference type="PANTHER" id="PTHR43610">
    <property type="entry name" value="BLL6696 PROTEIN"/>
    <property type="match status" value="1"/>
</dbReference>
<dbReference type="RefSeq" id="WP_074788272.1">
    <property type="nucleotide sequence ID" value="NZ_FOBO01000029.1"/>
</dbReference>
<keyword evidence="2" id="KW-0808">Transferase</keyword>
<reference evidence="2 3" key="1">
    <citation type="submission" date="2016-10" db="EMBL/GenBank/DDBJ databases">
        <authorList>
            <person name="de Groot N.N."/>
        </authorList>
    </citation>
    <scope>NUCLEOTIDE SEQUENCE [LARGE SCALE GENOMIC DNA]</scope>
    <source>
        <strain evidence="2 3">DSM 11457</strain>
    </source>
</reference>
<dbReference type="InterPro" id="IPR000182">
    <property type="entry name" value="GNAT_dom"/>
</dbReference>
<accession>A0A1H8J9S9</accession>
<dbReference type="InterPro" id="IPR016181">
    <property type="entry name" value="Acyl_CoA_acyltransferase"/>
</dbReference>
<dbReference type="Gene3D" id="3.40.630.30">
    <property type="match status" value="1"/>
</dbReference>
<dbReference type="Proteomes" id="UP000182160">
    <property type="component" value="Unassembled WGS sequence"/>
</dbReference>
<dbReference type="AlphaFoldDB" id="A0A1H8J9S9"/>
<evidence type="ECO:0000259" key="1">
    <source>
        <dbReference type="Pfam" id="PF13302"/>
    </source>
</evidence>
<dbReference type="GO" id="GO:0016747">
    <property type="term" value="F:acyltransferase activity, transferring groups other than amino-acyl groups"/>
    <property type="evidence" value="ECO:0007669"/>
    <property type="project" value="InterPro"/>
</dbReference>